<gene>
    <name evidence="1" type="ORF">RT717_01480</name>
</gene>
<reference evidence="1 2" key="1">
    <citation type="journal article" date="2023" name="Microbiol. Resour. Announc.">
        <title>Complete Genome Sequence of Imperialibacter roseus strain P4T.</title>
        <authorList>
            <person name="Tizabi D.R."/>
            <person name="Bachvaroff T."/>
            <person name="Hill R.T."/>
        </authorList>
    </citation>
    <scope>NUCLEOTIDE SEQUENCE [LARGE SCALE GENOMIC DNA]</scope>
    <source>
        <strain evidence="1 2">P4T</strain>
    </source>
</reference>
<dbReference type="CDD" id="cd02603">
    <property type="entry name" value="HAD_sEH-N_like"/>
    <property type="match status" value="1"/>
</dbReference>
<sequence>MNLSGIKHLVFDLGGVIIDLDTQATFKAFEKISGIPMVEWVKGVHESQLFLDYEQGLLGDAEFRDGLRNLCGVGLADDVLDKAWNAMLGAIPMHRINKVIELGKTYRTFVLSNTNGIHERAFNQILLDSSGNPTLDHFFHKVYFSHVMKMRKPETEIYQTVLEENNLNPREVLFLDDKPENLRGAEKLKIQTFLVPSPDSWLELF</sequence>
<dbReference type="SUPFAM" id="SSF56784">
    <property type="entry name" value="HAD-like"/>
    <property type="match status" value="1"/>
</dbReference>
<dbReference type="Gene3D" id="3.40.50.1000">
    <property type="entry name" value="HAD superfamily/HAD-like"/>
    <property type="match status" value="1"/>
</dbReference>
<proteinExistence type="predicted"/>
<dbReference type="InterPro" id="IPR006439">
    <property type="entry name" value="HAD-SF_hydro_IA"/>
</dbReference>
<dbReference type="Pfam" id="PF00702">
    <property type="entry name" value="Hydrolase"/>
    <property type="match status" value="1"/>
</dbReference>
<protein>
    <submittedName>
        <fullName evidence="1">HAD family phosphatase</fullName>
    </submittedName>
</protein>
<dbReference type="InterPro" id="IPR023198">
    <property type="entry name" value="PGP-like_dom2"/>
</dbReference>
<dbReference type="InterPro" id="IPR023214">
    <property type="entry name" value="HAD_sf"/>
</dbReference>
<dbReference type="SFLD" id="SFLDG01129">
    <property type="entry name" value="C1.5:_HAD__Beta-PGM__Phosphata"/>
    <property type="match status" value="1"/>
</dbReference>
<organism evidence="1 2">
    <name type="scientific">Imperialibacter roseus</name>
    <dbReference type="NCBI Taxonomy" id="1324217"/>
    <lineage>
        <taxon>Bacteria</taxon>
        <taxon>Pseudomonadati</taxon>
        <taxon>Bacteroidota</taxon>
        <taxon>Cytophagia</taxon>
        <taxon>Cytophagales</taxon>
        <taxon>Flammeovirgaceae</taxon>
        <taxon>Imperialibacter</taxon>
    </lineage>
</organism>
<dbReference type="SFLD" id="SFLDS00003">
    <property type="entry name" value="Haloacid_Dehalogenase"/>
    <property type="match status" value="1"/>
</dbReference>
<dbReference type="PANTHER" id="PTHR43611">
    <property type="entry name" value="ALPHA-D-GLUCOSE 1-PHOSPHATE PHOSPHATASE"/>
    <property type="match status" value="1"/>
</dbReference>
<dbReference type="Proteomes" id="UP001302349">
    <property type="component" value="Chromosome"/>
</dbReference>
<dbReference type="InterPro" id="IPR036412">
    <property type="entry name" value="HAD-like_sf"/>
</dbReference>
<dbReference type="RefSeq" id="WP_317489977.1">
    <property type="nucleotide sequence ID" value="NZ_CP136051.1"/>
</dbReference>
<evidence type="ECO:0000313" key="1">
    <source>
        <dbReference type="EMBL" id="WOK07292.1"/>
    </source>
</evidence>
<dbReference type="Gene3D" id="1.10.150.240">
    <property type="entry name" value="Putative phosphatase, domain 2"/>
    <property type="match status" value="1"/>
</dbReference>
<accession>A0ABZ0IQG7</accession>
<name>A0ABZ0IQG7_9BACT</name>
<evidence type="ECO:0000313" key="2">
    <source>
        <dbReference type="Proteomes" id="UP001302349"/>
    </source>
</evidence>
<dbReference type="PANTHER" id="PTHR43611:SF3">
    <property type="entry name" value="FLAVIN MONONUCLEOTIDE HYDROLASE 1, CHLOROPLATIC"/>
    <property type="match status" value="1"/>
</dbReference>
<keyword evidence="2" id="KW-1185">Reference proteome</keyword>
<dbReference type="NCBIfam" id="TIGR01509">
    <property type="entry name" value="HAD-SF-IA-v3"/>
    <property type="match status" value="1"/>
</dbReference>
<dbReference type="EMBL" id="CP136051">
    <property type="protein sequence ID" value="WOK07292.1"/>
    <property type="molecule type" value="Genomic_DNA"/>
</dbReference>
<dbReference type="PRINTS" id="PR00413">
    <property type="entry name" value="HADHALOGNASE"/>
</dbReference>